<dbReference type="PANTHER" id="PTHR10293">
    <property type="entry name" value="GLUTAREDOXIN FAMILY MEMBER"/>
    <property type="match status" value="1"/>
</dbReference>
<protein>
    <recommendedName>
        <fullName evidence="2">Glutaredoxin domain-containing protein</fullName>
    </recommendedName>
</protein>
<comment type="caution">
    <text evidence="3">The sequence shown here is derived from an EMBL/GenBank/DDBJ whole genome shotgun (WGS) entry which is preliminary data.</text>
</comment>
<sequence length="189" mass="19880">MEVRIGLEWTCGAGGGVGWDLPAMGIEGWALGTEGTHAAMYLGLREWVAKVFGGGFERRGIIAGLGLVLVLGLGGAGRRVGPHDAQVLTAAVAKFANAPAGDVQPQSKTNGVPQAAAAPQGETPAQLKSRMRSLMTQSKAVLFMKGIPDEPRCGFSRKIVGLLRDQGVEFNSFDILKDDGVRQVDIHDS</sequence>
<evidence type="ECO:0000256" key="1">
    <source>
        <dbReference type="SAM" id="MobiDB-lite"/>
    </source>
</evidence>
<gene>
    <name evidence="3" type="ORF">D9758_017904</name>
</gene>
<feature type="region of interest" description="Disordered" evidence="1">
    <location>
        <begin position="102"/>
        <end position="124"/>
    </location>
</feature>
<dbReference type="Proteomes" id="UP000559256">
    <property type="component" value="Unassembled WGS sequence"/>
</dbReference>
<proteinExistence type="predicted"/>
<dbReference type="EMBL" id="JAACJM010000298">
    <property type="protein sequence ID" value="KAF5332942.1"/>
    <property type="molecule type" value="Genomic_DNA"/>
</dbReference>
<dbReference type="GO" id="GO:0005634">
    <property type="term" value="C:nucleus"/>
    <property type="evidence" value="ECO:0007669"/>
    <property type="project" value="TreeGrafter"/>
</dbReference>
<dbReference type="GO" id="GO:0005829">
    <property type="term" value="C:cytosol"/>
    <property type="evidence" value="ECO:0007669"/>
    <property type="project" value="TreeGrafter"/>
</dbReference>
<evidence type="ECO:0000313" key="3">
    <source>
        <dbReference type="EMBL" id="KAF5332942.1"/>
    </source>
</evidence>
<dbReference type="InterPro" id="IPR002109">
    <property type="entry name" value="Glutaredoxin"/>
</dbReference>
<dbReference type="PANTHER" id="PTHR10293:SF73">
    <property type="entry name" value="GLUTAREDOXIN-3"/>
    <property type="match status" value="1"/>
</dbReference>
<dbReference type="AlphaFoldDB" id="A0A8H5C0G8"/>
<dbReference type="GO" id="GO:0051537">
    <property type="term" value="F:2 iron, 2 sulfur cluster binding"/>
    <property type="evidence" value="ECO:0007669"/>
    <property type="project" value="TreeGrafter"/>
</dbReference>
<dbReference type="InterPro" id="IPR036249">
    <property type="entry name" value="Thioredoxin-like_sf"/>
</dbReference>
<evidence type="ECO:0000259" key="2">
    <source>
        <dbReference type="Pfam" id="PF00462"/>
    </source>
</evidence>
<dbReference type="InterPro" id="IPR004480">
    <property type="entry name" value="Monothiol_GRX-rel"/>
</dbReference>
<dbReference type="OrthoDB" id="415696at2759"/>
<dbReference type="GO" id="GO:0006879">
    <property type="term" value="P:intracellular iron ion homeostasis"/>
    <property type="evidence" value="ECO:0007669"/>
    <property type="project" value="TreeGrafter"/>
</dbReference>
<dbReference type="Pfam" id="PF00462">
    <property type="entry name" value="Glutaredoxin"/>
    <property type="match status" value="1"/>
</dbReference>
<dbReference type="PROSITE" id="PS51354">
    <property type="entry name" value="GLUTAREDOXIN_2"/>
    <property type="match status" value="1"/>
</dbReference>
<dbReference type="GO" id="GO:0015036">
    <property type="term" value="F:disulfide oxidoreductase activity"/>
    <property type="evidence" value="ECO:0007669"/>
    <property type="project" value="UniProtKB-ARBA"/>
</dbReference>
<dbReference type="SUPFAM" id="SSF52833">
    <property type="entry name" value="Thioredoxin-like"/>
    <property type="match status" value="1"/>
</dbReference>
<evidence type="ECO:0000313" key="4">
    <source>
        <dbReference type="Proteomes" id="UP000559256"/>
    </source>
</evidence>
<dbReference type="Gene3D" id="3.40.30.10">
    <property type="entry name" value="Glutaredoxin"/>
    <property type="match status" value="1"/>
</dbReference>
<keyword evidence="4" id="KW-1185">Reference proteome</keyword>
<feature type="domain" description="Glutaredoxin" evidence="2">
    <location>
        <begin position="141"/>
        <end position="183"/>
    </location>
</feature>
<organism evidence="3 4">
    <name type="scientific">Tetrapyrgos nigripes</name>
    <dbReference type="NCBI Taxonomy" id="182062"/>
    <lineage>
        <taxon>Eukaryota</taxon>
        <taxon>Fungi</taxon>
        <taxon>Dikarya</taxon>
        <taxon>Basidiomycota</taxon>
        <taxon>Agaricomycotina</taxon>
        <taxon>Agaricomycetes</taxon>
        <taxon>Agaricomycetidae</taxon>
        <taxon>Agaricales</taxon>
        <taxon>Marasmiineae</taxon>
        <taxon>Marasmiaceae</taxon>
        <taxon>Tetrapyrgos</taxon>
    </lineage>
</organism>
<name>A0A8H5C0G8_9AGAR</name>
<accession>A0A8H5C0G8</accession>
<reference evidence="3 4" key="1">
    <citation type="journal article" date="2020" name="ISME J.">
        <title>Uncovering the hidden diversity of litter-decomposition mechanisms in mushroom-forming fungi.</title>
        <authorList>
            <person name="Floudas D."/>
            <person name="Bentzer J."/>
            <person name="Ahren D."/>
            <person name="Johansson T."/>
            <person name="Persson P."/>
            <person name="Tunlid A."/>
        </authorList>
    </citation>
    <scope>NUCLEOTIDE SEQUENCE [LARGE SCALE GENOMIC DNA]</scope>
    <source>
        <strain evidence="3 4">CBS 291.85</strain>
    </source>
</reference>